<feature type="domain" description="BTB" evidence="2">
    <location>
        <begin position="52"/>
        <end position="119"/>
    </location>
</feature>
<accession>A0ABR0J809</accession>
<dbReference type="Proteomes" id="UP001345691">
    <property type="component" value="Unassembled WGS sequence"/>
</dbReference>
<feature type="compositionally biased region" description="Basic and acidic residues" evidence="1">
    <location>
        <begin position="253"/>
        <end position="291"/>
    </location>
</feature>
<feature type="compositionally biased region" description="Polar residues" evidence="1">
    <location>
        <begin position="9"/>
        <end position="19"/>
    </location>
</feature>
<comment type="caution">
    <text evidence="3">The sequence shown here is derived from an EMBL/GenBank/DDBJ whole genome shotgun (WGS) entry which is preliminary data.</text>
</comment>
<organism evidence="3 4">
    <name type="scientific">Exophiala sideris</name>
    <dbReference type="NCBI Taxonomy" id="1016849"/>
    <lineage>
        <taxon>Eukaryota</taxon>
        <taxon>Fungi</taxon>
        <taxon>Dikarya</taxon>
        <taxon>Ascomycota</taxon>
        <taxon>Pezizomycotina</taxon>
        <taxon>Eurotiomycetes</taxon>
        <taxon>Chaetothyriomycetidae</taxon>
        <taxon>Chaetothyriales</taxon>
        <taxon>Herpotrichiellaceae</taxon>
        <taxon>Exophiala</taxon>
    </lineage>
</organism>
<evidence type="ECO:0000256" key="1">
    <source>
        <dbReference type="SAM" id="MobiDB-lite"/>
    </source>
</evidence>
<evidence type="ECO:0000313" key="3">
    <source>
        <dbReference type="EMBL" id="KAK5058381.1"/>
    </source>
</evidence>
<dbReference type="PANTHER" id="PTHR47843:SF2">
    <property type="entry name" value="BTB DOMAIN-CONTAINING PROTEIN"/>
    <property type="match status" value="1"/>
</dbReference>
<dbReference type="SUPFAM" id="SSF54695">
    <property type="entry name" value="POZ domain"/>
    <property type="match status" value="1"/>
</dbReference>
<feature type="region of interest" description="Disordered" evidence="1">
    <location>
        <begin position="249"/>
        <end position="291"/>
    </location>
</feature>
<dbReference type="Pfam" id="PF00651">
    <property type="entry name" value="BTB"/>
    <property type="match status" value="1"/>
</dbReference>
<feature type="compositionally biased region" description="Acidic residues" evidence="1">
    <location>
        <begin position="30"/>
        <end position="43"/>
    </location>
</feature>
<evidence type="ECO:0000259" key="2">
    <source>
        <dbReference type="PROSITE" id="PS50097"/>
    </source>
</evidence>
<proteinExistence type="predicted"/>
<gene>
    <name evidence="3" type="ORF">LTR69_006786</name>
</gene>
<dbReference type="EMBL" id="JAVRRF010000014">
    <property type="protein sequence ID" value="KAK5058381.1"/>
    <property type="molecule type" value="Genomic_DNA"/>
</dbReference>
<reference evidence="3 4" key="1">
    <citation type="submission" date="2023-08" db="EMBL/GenBank/DDBJ databases">
        <title>Black Yeasts Isolated from many extreme environments.</title>
        <authorList>
            <person name="Coleine C."/>
            <person name="Stajich J.E."/>
            <person name="Selbmann L."/>
        </authorList>
    </citation>
    <scope>NUCLEOTIDE SEQUENCE [LARGE SCALE GENOMIC DNA]</scope>
    <source>
        <strain evidence="3 4">CCFEE 6328</strain>
    </source>
</reference>
<dbReference type="InterPro" id="IPR000210">
    <property type="entry name" value="BTB/POZ_dom"/>
</dbReference>
<dbReference type="InterPro" id="IPR011333">
    <property type="entry name" value="SKP1/BTB/POZ_sf"/>
</dbReference>
<sequence>MAMPPPEPSLQTDTGSVSLPTADKTGMTGVEEDLSESQSDDEERSFSATPIITVAVGKKQKLYKMHRKLLVERCPFFAKCLDAGMLEQQEHEVVLPEDSCRGFDYIAEWIYFERVKDIDHNDVMPGIKAYILADKYCMSKLQNALVDRLAAYWSRWCVNPSHMGLVADLADKDCPLFKLMIDALAHGLVGSSLYYKQPGLFGSDGEEARLRHADMVKDWPRALDSLLTRPELSTKLLWKVIVTNKATPNPARSPEDYHVATESKSAGTHDTKRKVDEQNTGTKRDEKKARK</sequence>
<dbReference type="PANTHER" id="PTHR47843">
    <property type="entry name" value="BTB DOMAIN-CONTAINING PROTEIN-RELATED"/>
    <property type="match status" value="1"/>
</dbReference>
<name>A0ABR0J809_9EURO</name>
<evidence type="ECO:0000313" key="4">
    <source>
        <dbReference type="Proteomes" id="UP001345691"/>
    </source>
</evidence>
<keyword evidence="4" id="KW-1185">Reference proteome</keyword>
<protein>
    <recommendedName>
        <fullName evidence="2">BTB domain-containing protein</fullName>
    </recommendedName>
</protein>
<feature type="region of interest" description="Disordered" evidence="1">
    <location>
        <begin position="1"/>
        <end position="45"/>
    </location>
</feature>
<dbReference type="PROSITE" id="PS50097">
    <property type="entry name" value="BTB"/>
    <property type="match status" value="1"/>
</dbReference>
<dbReference type="Gene3D" id="3.30.710.10">
    <property type="entry name" value="Potassium Channel Kv1.1, Chain A"/>
    <property type="match status" value="1"/>
</dbReference>